<dbReference type="OrthoDB" id="4586070at2759"/>
<sequence>MTPDQELAEQLAEARAFQAEATKGGNRQKSRRPARNRGRGGRDHGDSPSTPPITHSSRGGRGGRGRGGSLLQPAAFEQEQSESHLPATPAYTPQNVKVRPFAIPIVAPPSANSGFTPAVTPSGVGGSFFAPQAAPKATASKVQARATRGRRFGVRKFASQDEDDAVLAFFNDDTPAPVGEVRYYQEEYEKKETSKVPKPSSFSLQENYPQQPKETSSAATSHLQDEPSTVNLETKNETNPNEEAEAQIKASDEVNVEVSDEVALIDSQNVNVQELEHAALLREREEQERQQQLLREIEEGEATLAELTKLIAMMKANAAKLHVNSASGYPTGVLQQVTNTGPSANSPHQGASAAVIITPSTAKHRDAFNNQTSVPRNTGGAVPNTTSNSTGDLMNLDSERVTMRYVPHPTQIEPLGFNGGHSSFQNGFQEAEDEEEL</sequence>
<dbReference type="HOGENOM" id="CLU_689051_0_0_1"/>
<protein>
    <submittedName>
        <fullName evidence="2">Uncharacterized protein</fullName>
    </submittedName>
</protein>
<feature type="compositionally biased region" description="Gly residues" evidence="1">
    <location>
        <begin position="59"/>
        <end position="68"/>
    </location>
</feature>
<evidence type="ECO:0000313" key="3">
    <source>
        <dbReference type="Proteomes" id="UP000008065"/>
    </source>
</evidence>
<dbReference type="EMBL" id="GL891304">
    <property type="protein sequence ID" value="EGO58025.1"/>
    <property type="molecule type" value="Genomic_DNA"/>
</dbReference>
<gene>
    <name evidence="2" type="ORF">NEUTE1DRAFT_137783</name>
</gene>
<feature type="region of interest" description="Disordered" evidence="1">
    <location>
        <begin position="370"/>
        <end position="392"/>
    </location>
</feature>
<dbReference type="KEGG" id="nte:NEUTE1DRAFT137783"/>
<feature type="compositionally biased region" description="Basic and acidic residues" evidence="1">
    <location>
        <begin position="183"/>
        <end position="195"/>
    </location>
</feature>
<dbReference type="Proteomes" id="UP000008065">
    <property type="component" value="Unassembled WGS sequence"/>
</dbReference>
<dbReference type="AlphaFoldDB" id="F8MN01"/>
<proteinExistence type="predicted"/>
<dbReference type="GeneID" id="20826007"/>
<evidence type="ECO:0000256" key="1">
    <source>
        <dbReference type="SAM" id="MobiDB-lite"/>
    </source>
</evidence>
<evidence type="ECO:0000313" key="2">
    <source>
        <dbReference type="EMBL" id="EGO58025.1"/>
    </source>
</evidence>
<feature type="compositionally biased region" description="Polar residues" evidence="1">
    <location>
        <begin position="383"/>
        <end position="392"/>
    </location>
</feature>
<feature type="compositionally biased region" description="Low complexity" evidence="1">
    <location>
        <begin position="8"/>
        <end position="21"/>
    </location>
</feature>
<feature type="compositionally biased region" description="Basic residues" evidence="1">
    <location>
        <begin position="26"/>
        <end position="39"/>
    </location>
</feature>
<organism evidence="2 3">
    <name type="scientific">Neurospora tetrasperma (strain FGSC 2508 / ATCC MYA-4615 / P0657)</name>
    <dbReference type="NCBI Taxonomy" id="510951"/>
    <lineage>
        <taxon>Eukaryota</taxon>
        <taxon>Fungi</taxon>
        <taxon>Dikarya</taxon>
        <taxon>Ascomycota</taxon>
        <taxon>Pezizomycotina</taxon>
        <taxon>Sordariomycetes</taxon>
        <taxon>Sordariomycetidae</taxon>
        <taxon>Sordariales</taxon>
        <taxon>Sordariaceae</taxon>
        <taxon>Neurospora</taxon>
    </lineage>
</organism>
<feature type="compositionally biased region" description="Polar residues" evidence="1">
    <location>
        <begin position="200"/>
        <end position="239"/>
    </location>
</feature>
<feature type="region of interest" description="Disordered" evidence="1">
    <location>
        <begin position="181"/>
        <end position="253"/>
    </location>
</feature>
<dbReference type="RefSeq" id="XP_009851094.1">
    <property type="nucleotide sequence ID" value="XM_009852792.1"/>
</dbReference>
<reference evidence="3" key="1">
    <citation type="journal article" date="2011" name="Genetics">
        <title>Massive changes in genome architecture accompany the transition to self-fertility in the filamentous fungus Neurospora tetrasperma.</title>
        <authorList>
            <person name="Ellison C.E."/>
            <person name="Stajich J.E."/>
            <person name="Jacobson D.J."/>
            <person name="Natvig D.O."/>
            <person name="Lapidus A."/>
            <person name="Foster B."/>
            <person name="Aerts A."/>
            <person name="Riley R."/>
            <person name="Lindquist E.A."/>
            <person name="Grigoriev I.V."/>
            <person name="Taylor J.W."/>
        </authorList>
    </citation>
    <scope>NUCLEOTIDE SEQUENCE [LARGE SCALE GENOMIC DNA]</scope>
    <source>
        <strain evidence="3">FGSC 2508 / P0657</strain>
    </source>
</reference>
<feature type="region of interest" description="Disordered" evidence="1">
    <location>
        <begin position="1"/>
        <end position="91"/>
    </location>
</feature>
<dbReference type="VEuPathDB" id="FungiDB:NEUTE1DRAFT_137783"/>
<accession>F8MN01</accession>
<keyword evidence="3" id="KW-1185">Reference proteome</keyword>
<feature type="region of interest" description="Disordered" evidence="1">
    <location>
        <begin position="416"/>
        <end position="437"/>
    </location>
</feature>
<name>F8MN01_NEUT8</name>